<evidence type="ECO:0000313" key="16">
    <source>
        <dbReference type="EMBL" id="SHH97223.1"/>
    </source>
</evidence>
<dbReference type="HAMAP" id="MF_02120">
    <property type="entry name" value="LysA"/>
    <property type="match status" value="1"/>
</dbReference>
<dbReference type="InterPro" id="IPR009006">
    <property type="entry name" value="Ala_racemase/Decarboxylase_C"/>
</dbReference>
<dbReference type="Proteomes" id="UP000184389">
    <property type="component" value="Unassembled WGS sequence"/>
</dbReference>
<keyword evidence="5 12" id="KW-0457">Lysine biosynthesis</keyword>
<dbReference type="EC" id="4.1.1.20" evidence="10 12"/>
<feature type="domain" description="Orn/DAP/Arg decarboxylase 2 N-terminal" evidence="15">
    <location>
        <begin position="39"/>
        <end position="285"/>
    </location>
</feature>
<dbReference type="AlphaFoldDB" id="A0A1M5XDE9"/>
<dbReference type="SUPFAM" id="SSF50621">
    <property type="entry name" value="Alanine racemase C-terminal domain-like"/>
    <property type="match status" value="1"/>
</dbReference>
<feature type="modified residue" description="N6-(pyridoxal phosphate)lysine" evidence="12 13">
    <location>
        <position position="55"/>
    </location>
</feature>
<dbReference type="GO" id="GO:0030170">
    <property type="term" value="F:pyridoxal phosphate binding"/>
    <property type="evidence" value="ECO:0007669"/>
    <property type="project" value="UniProtKB-UniRule"/>
</dbReference>
<dbReference type="Pfam" id="PF02784">
    <property type="entry name" value="Orn_Arg_deC_N"/>
    <property type="match status" value="1"/>
</dbReference>
<keyword evidence="2 12" id="KW-0028">Amino-acid biosynthesis</keyword>
<evidence type="ECO:0000256" key="6">
    <source>
        <dbReference type="ARBA" id="ARBA00023239"/>
    </source>
</evidence>
<dbReference type="GO" id="GO:0008836">
    <property type="term" value="F:diaminopimelate decarboxylase activity"/>
    <property type="evidence" value="ECO:0007669"/>
    <property type="project" value="UniProtKB-UniRule"/>
</dbReference>
<sequence>MTNFLFSNVDTVELSTKYGTPLYVVSEDFIVDRCREIKEDYVEKFDNTMAAYASKAFLTKEMARIIKREGLGMDVVSGGELYTAIQVDFPMGKIIFHGNNKTREEIELAVQYGVGRIVVDNFLELKLVEEIAEKYNKKINILFRITPGINSHTHRYIQTGQIDSKFGIPLDKEIIYNSIKIAMNSKYVELKGFHFHIGSQIHENTTHVKAINILMKMAKAAKDDLGFITSELNAGGGYGICYEQNESRKPISYYTDAMMKELIDECEKYELERPMLIIEPGRWIVGEAGITLYTIGSIKEIPGVRTYVGIDGGMPDNPRPALYGAKYEGIIANKIDKEPVQTVTIAGKCCETGDILIWDLKVPQIETGDILAVLSTGAYNYSMASNYNRIPKPAVVMLRKGKDRLIVKRETYDDILKNEI</sequence>
<keyword evidence="17" id="KW-1185">Reference proteome</keyword>
<evidence type="ECO:0000256" key="9">
    <source>
        <dbReference type="ARBA" id="ARBA00060983"/>
    </source>
</evidence>
<feature type="binding site" evidence="12">
    <location>
        <position position="237"/>
    </location>
    <ligand>
        <name>pyridoxal 5'-phosphate</name>
        <dbReference type="ChEBI" id="CHEBI:597326"/>
    </ligand>
</feature>
<evidence type="ECO:0000256" key="5">
    <source>
        <dbReference type="ARBA" id="ARBA00023154"/>
    </source>
</evidence>
<feature type="binding site" evidence="12">
    <location>
        <position position="351"/>
    </location>
    <ligand>
        <name>substrate</name>
    </ligand>
</feature>
<dbReference type="InterPro" id="IPR029066">
    <property type="entry name" value="PLP-binding_barrel"/>
</dbReference>
<comment type="pathway">
    <text evidence="8 12 14">Amino-acid biosynthesis; L-lysine biosynthesis via DAP pathway; L-lysine from DL-2,6-diaminopimelate: step 1/1.</text>
</comment>
<comment type="similarity">
    <text evidence="9 12">Belongs to the Orn/Lys/Arg decarboxylase class-II family. LysA subfamily.</text>
</comment>
<accession>A0A1M5XDE9</accession>
<dbReference type="CDD" id="cd06828">
    <property type="entry name" value="PLPDE_III_DapDC"/>
    <property type="match status" value="1"/>
</dbReference>
<comment type="catalytic activity">
    <reaction evidence="7 12 14">
        <text>meso-2,6-diaminopimelate + H(+) = L-lysine + CO2</text>
        <dbReference type="Rhea" id="RHEA:15101"/>
        <dbReference type="ChEBI" id="CHEBI:15378"/>
        <dbReference type="ChEBI" id="CHEBI:16526"/>
        <dbReference type="ChEBI" id="CHEBI:32551"/>
        <dbReference type="ChEBI" id="CHEBI:57791"/>
        <dbReference type="EC" id="4.1.1.20"/>
    </reaction>
</comment>
<dbReference type="PROSITE" id="PS00878">
    <property type="entry name" value="ODR_DC_2_1"/>
    <property type="match status" value="1"/>
</dbReference>
<dbReference type="FunFam" id="2.40.37.10:FF:000003">
    <property type="entry name" value="Diaminopimelate decarboxylase"/>
    <property type="match status" value="1"/>
</dbReference>
<gene>
    <name evidence="12" type="primary">lysA</name>
    <name evidence="16" type="ORF">SAMN02745180_01627</name>
</gene>
<dbReference type="InterPro" id="IPR000183">
    <property type="entry name" value="Orn/DAP/Arg_de-COase"/>
</dbReference>
<keyword evidence="3 12" id="KW-0210">Decarboxylase</keyword>
<evidence type="ECO:0000256" key="3">
    <source>
        <dbReference type="ARBA" id="ARBA00022793"/>
    </source>
</evidence>
<comment type="function">
    <text evidence="12">Specifically catalyzes the decarboxylation of meso-diaminopimelate (meso-DAP) to L-lysine.</text>
</comment>
<protein>
    <recommendedName>
        <fullName evidence="11 12">Diaminopimelate decarboxylase</fullName>
        <shortName evidence="12">DAP decarboxylase</shortName>
        <shortName evidence="12">DAPDC</shortName>
        <ecNumber evidence="10 12">4.1.1.20</ecNumber>
    </recommendedName>
</protein>
<evidence type="ECO:0000256" key="2">
    <source>
        <dbReference type="ARBA" id="ARBA00022605"/>
    </source>
</evidence>
<dbReference type="PANTHER" id="PTHR43727:SF2">
    <property type="entry name" value="GROUP IV DECARBOXYLASE"/>
    <property type="match status" value="1"/>
</dbReference>
<proteinExistence type="inferred from homology"/>
<dbReference type="OrthoDB" id="9802241at2"/>
<evidence type="ECO:0000256" key="7">
    <source>
        <dbReference type="ARBA" id="ARBA00050464"/>
    </source>
</evidence>
<evidence type="ECO:0000256" key="12">
    <source>
        <dbReference type="HAMAP-Rule" id="MF_02120"/>
    </source>
</evidence>
<dbReference type="PRINTS" id="PR01181">
    <property type="entry name" value="DAPDCRBXLASE"/>
</dbReference>
<feature type="active site" description="Proton donor" evidence="13">
    <location>
        <position position="350"/>
    </location>
</feature>
<dbReference type="SUPFAM" id="SSF51419">
    <property type="entry name" value="PLP-binding barrel"/>
    <property type="match status" value="1"/>
</dbReference>
<evidence type="ECO:0000256" key="8">
    <source>
        <dbReference type="ARBA" id="ARBA00060643"/>
    </source>
</evidence>
<dbReference type="PRINTS" id="PR01179">
    <property type="entry name" value="ODADCRBXLASE"/>
</dbReference>
<comment type="cofactor">
    <cofactor evidence="1 12 13 14">
        <name>pyridoxal 5'-phosphate</name>
        <dbReference type="ChEBI" id="CHEBI:597326"/>
    </cofactor>
</comment>
<evidence type="ECO:0000256" key="10">
    <source>
        <dbReference type="ARBA" id="ARBA00066427"/>
    </source>
</evidence>
<dbReference type="Gene3D" id="3.20.20.10">
    <property type="entry name" value="Alanine racemase"/>
    <property type="match status" value="1"/>
</dbReference>
<dbReference type="Gene3D" id="2.40.37.10">
    <property type="entry name" value="Lyase, Ornithine Decarboxylase, Chain A, domain 1"/>
    <property type="match status" value="1"/>
</dbReference>
<dbReference type="GO" id="GO:0009089">
    <property type="term" value="P:lysine biosynthetic process via diaminopimelate"/>
    <property type="evidence" value="ECO:0007669"/>
    <property type="project" value="UniProtKB-UniRule"/>
</dbReference>
<dbReference type="EMBL" id="FQXR01000006">
    <property type="protein sequence ID" value="SHH97223.1"/>
    <property type="molecule type" value="Genomic_DNA"/>
</dbReference>
<comment type="subunit">
    <text evidence="12">Homodimer.</text>
</comment>
<organism evidence="16 17">
    <name type="scientific">Sporanaerobacter acetigenes DSM 13106</name>
    <dbReference type="NCBI Taxonomy" id="1123281"/>
    <lineage>
        <taxon>Bacteria</taxon>
        <taxon>Bacillati</taxon>
        <taxon>Bacillota</taxon>
        <taxon>Tissierellia</taxon>
        <taxon>Tissierellales</taxon>
        <taxon>Sporanaerobacteraceae</taxon>
        <taxon>Sporanaerobacter</taxon>
    </lineage>
</organism>
<dbReference type="InterPro" id="IPR022644">
    <property type="entry name" value="De-COase2_N"/>
</dbReference>
<dbReference type="UniPathway" id="UPA00034">
    <property type="reaction ID" value="UER00027"/>
</dbReference>
<name>A0A1M5XDE9_9FIRM</name>
<evidence type="ECO:0000259" key="15">
    <source>
        <dbReference type="Pfam" id="PF02784"/>
    </source>
</evidence>
<keyword evidence="6 12" id="KW-0456">Lyase</keyword>
<dbReference type="InterPro" id="IPR022653">
    <property type="entry name" value="De-COase2_pyr-phos_BS"/>
</dbReference>
<feature type="binding site" evidence="12">
    <location>
        <position position="319"/>
    </location>
    <ligand>
        <name>substrate</name>
    </ligand>
</feature>
<feature type="binding site" evidence="12">
    <location>
        <position position="379"/>
    </location>
    <ligand>
        <name>pyridoxal 5'-phosphate</name>
        <dbReference type="ChEBI" id="CHEBI:597326"/>
    </ligand>
</feature>
<dbReference type="PANTHER" id="PTHR43727">
    <property type="entry name" value="DIAMINOPIMELATE DECARBOXYLASE"/>
    <property type="match status" value="1"/>
</dbReference>
<feature type="binding site" evidence="12">
    <location>
        <position position="282"/>
    </location>
    <ligand>
        <name>substrate</name>
    </ligand>
</feature>
<reference evidence="16 17" key="1">
    <citation type="submission" date="2016-11" db="EMBL/GenBank/DDBJ databases">
        <authorList>
            <person name="Jaros S."/>
            <person name="Januszkiewicz K."/>
            <person name="Wedrychowicz H."/>
        </authorList>
    </citation>
    <scope>NUCLEOTIDE SEQUENCE [LARGE SCALE GENOMIC DNA]</scope>
    <source>
        <strain evidence="16 17">DSM 13106</strain>
    </source>
</reference>
<evidence type="ECO:0000256" key="14">
    <source>
        <dbReference type="RuleBase" id="RU003738"/>
    </source>
</evidence>
<dbReference type="NCBIfam" id="TIGR01048">
    <property type="entry name" value="lysA"/>
    <property type="match status" value="1"/>
</dbReference>
<dbReference type="InterPro" id="IPR002986">
    <property type="entry name" value="DAP_deCOOHase_LysA"/>
</dbReference>
<feature type="binding site" evidence="12">
    <location>
        <begin position="279"/>
        <end position="282"/>
    </location>
    <ligand>
        <name>pyridoxal 5'-phosphate</name>
        <dbReference type="ChEBI" id="CHEBI:597326"/>
    </ligand>
</feature>
<evidence type="ECO:0000313" key="17">
    <source>
        <dbReference type="Proteomes" id="UP000184389"/>
    </source>
</evidence>
<dbReference type="FunFam" id="3.20.20.10:FF:000003">
    <property type="entry name" value="Diaminopimelate decarboxylase"/>
    <property type="match status" value="1"/>
</dbReference>
<feature type="binding site" evidence="12">
    <location>
        <position position="323"/>
    </location>
    <ligand>
        <name>substrate</name>
    </ligand>
</feature>
<evidence type="ECO:0000256" key="11">
    <source>
        <dbReference type="ARBA" id="ARBA00074972"/>
    </source>
</evidence>
<feature type="binding site" evidence="12">
    <location>
        <position position="379"/>
    </location>
    <ligand>
        <name>substrate</name>
    </ligand>
</feature>
<evidence type="ECO:0000256" key="4">
    <source>
        <dbReference type="ARBA" id="ARBA00022898"/>
    </source>
</evidence>
<evidence type="ECO:0000256" key="1">
    <source>
        <dbReference type="ARBA" id="ARBA00001933"/>
    </source>
</evidence>
<evidence type="ECO:0000256" key="13">
    <source>
        <dbReference type="PIRSR" id="PIRSR600183-50"/>
    </source>
</evidence>
<dbReference type="STRING" id="1123281.SAMN02745180_01627"/>
<keyword evidence="4 12" id="KW-0663">Pyridoxal phosphate</keyword>
<dbReference type="RefSeq" id="WP_072744288.1">
    <property type="nucleotide sequence ID" value="NZ_FQXR01000006.1"/>
</dbReference>